<dbReference type="PROSITE" id="PS50877">
    <property type="entry name" value="GOLOCO"/>
    <property type="match status" value="1"/>
</dbReference>
<keyword evidence="4 7" id="KW-0862">Zinc</keyword>
<dbReference type="PROSITE" id="PS50023">
    <property type="entry name" value="LIM_DOMAIN_2"/>
    <property type="match status" value="1"/>
</dbReference>
<feature type="domain" description="LIM zinc-binding" evidence="10">
    <location>
        <begin position="208"/>
        <end position="273"/>
    </location>
</feature>
<dbReference type="PANTHER" id="PTHR15711">
    <property type="entry name" value="RAP GTPASE-ACTIVATING PROTEIN"/>
    <property type="match status" value="1"/>
</dbReference>
<dbReference type="PROSITE" id="PS50085">
    <property type="entry name" value="RAPGAP"/>
    <property type="match status" value="1"/>
</dbReference>
<keyword evidence="1" id="KW-0343">GTPase activation</keyword>
<sequence>MQGSRSKSFRAATDSGKTKLFTRSLRRTQGSSDIIKHAGISTGSSTGTSIRTSTSTRPVRQTVVPGTAELAQGTNISTNIKNSTKSVRQTVVPVTAEVMRQGTNAGISGSTINSFGTGTNSSKGTRSVRQTVVPITAEVMRQGTNAGISGSTINSCGTGTNSSKGTRSVRQTEVPGTTEMTQDSSTTFVRQTAEMTSTRSVRRKLVHNACCGCGFTVPADSERVSVQGEVYHSACFKCRRCDAPLTLRTYRKRSMEDGLYCADHVDHGDRSGPMSLDATTKDLIAMLEKVQSDRLDEQRCTLPEACKPRDNRDSPSPSCRPSYRLLQQVIKGEGPYPMIVAPANGRYWVDGNDPDTLTDSQGRPILPSCPAKYKLEADDTAKCYRRHFLGKEHMNFFAWDENLGHLVLSVKPETISSQEHLRLILRRHTGTIHEIVPSSCLAEFPGPARMAKLVCEDVSVERFHPVLFPKGSELLVTYDEHVLTNQYKFGVVYQKFGQVKEEDMFCNRQESPAFQEFLGLLGEQVELQDFEGYRGGLDTQHGQTGKTSVYTKFKDREVMFHVSTKLPYTEGDSQQLQRKRHIGNDIVCIIFQEENTPFTPDMIASHFLHAFIVVQPLNACSENTHYKVSVAARDDVPFFGPTLPNPAVFRKGPAFREFLLSKLINAEIASYKAERFARLEERTRSALLESLYSELNAKNLQMSGRMDAPSPDAKSESGSFFDTFRKVIRGRSQSWDIASIQNGRREKDALPHSYSEGKTAGISSILGRKGSSKRTGQKKYNRRSEADNKHPILPPLKNRNDSGVVSSTAGSNWSSPRSSPDVSPVKSHRSGNVMQQSAEEGSSSSLSNSCSSIISLGELNEEREDSDTGMESMSSGDSPNSVKQENFTCSNCMEDGGAAASNELQRQVAMLNSDINRLKIEKLELLRQNVVIQREVKKLKEKEMRQGAELSSANRELRRLRNLSLEQSHRQNTGNDNFV</sequence>
<organism evidence="12 13">
    <name type="scientific">Branchiostoma floridae</name>
    <name type="common">Florida lancelet</name>
    <name type="synonym">Amphioxus</name>
    <dbReference type="NCBI Taxonomy" id="7739"/>
    <lineage>
        <taxon>Eukaryota</taxon>
        <taxon>Metazoa</taxon>
        <taxon>Chordata</taxon>
        <taxon>Cephalochordata</taxon>
        <taxon>Leptocardii</taxon>
        <taxon>Amphioxiformes</taxon>
        <taxon>Branchiostomatidae</taxon>
        <taxon>Branchiostoma</taxon>
    </lineage>
</organism>
<dbReference type="Pfam" id="PF21022">
    <property type="entry name" value="Rap-GAP_dimer"/>
    <property type="match status" value="1"/>
</dbReference>
<feature type="region of interest" description="Disordered" evidence="9">
    <location>
        <begin position="146"/>
        <end position="173"/>
    </location>
</feature>
<dbReference type="FunFam" id="3.40.50.11210:FF:000002">
    <property type="entry name" value="Signal-induced proliferation-associated 1-like protein 1"/>
    <property type="match status" value="1"/>
</dbReference>
<dbReference type="InterPro" id="IPR001781">
    <property type="entry name" value="Znf_LIM"/>
</dbReference>
<evidence type="ECO:0000256" key="4">
    <source>
        <dbReference type="ARBA" id="ARBA00022833"/>
    </source>
</evidence>
<feature type="coiled-coil region" evidence="8">
    <location>
        <begin position="901"/>
        <end position="956"/>
    </location>
</feature>
<dbReference type="InterPro" id="IPR035974">
    <property type="entry name" value="Rap/Ran-GAP_sf"/>
</dbReference>
<dbReference type="GO" id="GO:0005096">
    <property type="term" value="F:GTPase activator activity"/>
    <property type="evidence" value="ECO:0000318"/>
    <property type="project" value="GO_Central"/>
</dbReference>
<feature type="region of interest" description="Disordered" evidence="9">
    <location>
        <begin position="37"/>
        <end position="56"/>
    </location>
</feature>
<evidence type="ECO:0000256" key="9">
    <source>
        <dbReference type="SAM" id="MobiDB-lite"/>
    </source>
</evidence>
<feature type="compositionally biased region" description="Low complexity" evidence="9">
    <location>
        <begin position="811"/>
        <end position="825"/>
    </location>
</feature>
<evidence type="ECO:0000256" key="3">
    <source>
        <dbReference type="ARBA" id="ARBA00022723"/>
    </source>
</evidence>
<dbReference type="Gene3D" id="6.10.140.210">
    <property type="match status" value="1"/>
</dbReference>
<dbReference type="AlphaFoldDB" id="A0A9J7NAU5"/>
<keyword evidence="3 7" id="KW-0479">Metal-binding</keyword>
<evidence type="ECO:0000313" key="13">
    <source>
        <dbReference type="RefSeq" id="XP_035697159.1"/>
    </source>
</evidence>
<dbReference type="Pfam" id="PF00412">
    <property type="entry name" value="LIM"/>
    <property type="match status" value="1"/>
</dbReference>
<feature type="compositionally biased region" description="Polar residues" evidence="9">
    <location>
        <begin position="830"/>
        <end position="841"/>
    </location>
</feature>
<dbReference type="SMART" id="SM00390">
    <property type="entry name" value="GoLoco"/>
    <property type="match status" value="1"/>
</dbReference>
<feature type="compositionally biased region" description="Low complexity" evidence="9">
    <location>
        <begin position="39"/>
        <end position="56"/>
    </location>
</feature>
<gene>
    <name evidence="13" type="primary">LOC118430412</name>
</gene>
<evidence type="ECO:0000256" key="8">
    <source>
        <dbReference type="SAM" id="Coils"/>
    </source>
</evidence>
<feature type="compositionally biased region" description="Polar residues" evidence="9">
    <location>
        <begin position="801"/>
        <end position="810"/>
    </location>
</feature>
<feature type="compositionally biased region" description="Polar residues" evidence="9">
    <location>
        <begin position="869"/>
        <end position="885"/>
    </location>
</feature>
<proteinExistence type="predicted"/>
<dbReference type="InterPro" id="IPR000331">
    <property type="entry name" value="Rap/Ran_GAP_dom"/>
</dbReference>
<dbReference type="InterPro" id="IPR003109">
    <property type="entry name" value="GoLoco_motif"/>
</dbReference>
<feature type="compositionally biased region" description="Basic residues" evidence="9">
    <location>
        <begin position="770"/>
        <end position="781"/>
    </location>
</feature>
<dbReference type="SUPFAM" id="SSF111347">
    <property type="entry name" value="Rap/Ran-GAP"/>
    <property type="match status" value="1"/>
</dbReference>
<feature type="compositionally biased region" description="Low complexity" evidence="9">
    <location>
        <begin position="842"/>
        <end position="856"/>
    </location>
</feature>
<dbReference type="GO" id="GO:0051056">
    <property type="term" value="P:regulation of small GTPase mediated signal transduction"/>
    <property type="evidence" value="ECO:0007669"/>
    <property type="project" value="InterPro"/>
</dbReference>
<dbReference type="PROSITE" id="PS00478">
    <property type="entry name" value="LIM_DOMAIN_1"/>
    <property type="match status" value="1"/>
</dbReference>
<protein>
    <submittedName>
        <fullName evidence="13">Rap1 GTPase-activating protein 1-like isoform X1</fullName>
    </submittedName>
</protein>
<feature type="region of interest" description="Disordered" evidence="9">
    <location>
        <begin position="740"/>
        <end position="885"/>
    </location>
</feature>
<dbReference type="GeneID" id="118430412"/>
<dbReference type="RefSeq" id="XP_035697159.1">
    <property type="nucleotide sequence ID" value="XM_035841266.1"/>
</dbReference>
<reference evidence="13" key="2">
    <citation type="submission" date="2025-08" db="UniProtKB">
        <authorList>
            <consortium name="RefSeq"/>
        </authorList>
    </citation>
    <scope>IDENTIFICATION</scope>
    <source>
        <strain evidence="13">S238N-H82</strain>
        <tissue evidence="13">Testes</tissue>
    </source>
</reference>
<name>A0A9J7NAU5_BRAFL</name>
<keyword evidence="5 7" id="KW-0440">LIM domain</keyword>
<dbReference type="Proteomes" id="UP000001554">
    <property type="component" value="Chromosome 14"/>
</dbReference>
<dbReference type="SMART" id="SM00132">
    <property type="entry name" value="LIM"/>
    <property type="match status" value="1"/>
</dbReference>
<dbReference type="KEGG" id="bfo:118430412"/>
<keyword evidence="12" id="KW-1185">Reference proteome</keyword>
<evidence type="ECO:0000259" key="11">
    <source>
        <dbReference type="PROSITE" id="PS50085"/>
    </source>
</evidence>
<feature type="compositionally biased region" description="Acidic residues" evidence="9">
    <location>
        <begin position="859"/>
        <end position="868"/>
    </location>
</feature>
<dbReference type="Gene3D" id="2.10.110.10">
    <property type="entry name" value="Cysteine Rich Protein"/>
    <property type="match status" value="1"/>
</dbReference>
<dbReference type="GO" id="GO:0005737">
    <property type="term" value="C:cytoplasm"/>
    <property type="evidence" value="ECO:0000318"/>
    <property type="project" value="GO_Central"/>
</dbReference>
<dbReference type="Gene3D" id="3.40.50.11210">
    <property type="entry name" value="Rap/Ran-GAP"/>
    <property type="match status" value="1"/>
</dbReference>
<evidence type="ECO:0000256" key="7">
    <source>
        <dbReference type="PROSITE-ProRule" id="PRU00125"/>
    </source>
</evidence>
<evidence type="ECO:0000313" key="12">
    <source>
        <dbReference type="Proteomes" id="UP000001554"/>
    </source>
</evidence>
<evidence type="ECO:0000256" key="6">
    <source>
        <dbReference type="ARBA" id="ARBA00023054"/>
    </source>
</evidence>
<evidence type="ECO:0000256" key="5">
    <source>
        <dbReference type="ARBA" id="ARBA00023038"/>
    </source>
</evidence>
<dbReference type="OrthoDB" id="2499658at2759"/>
<feature type="domain" description="Rap-GAP" evidence="11">
    <location>
        <begin position="475"/>
        <end position="691"/>
    </location>
</feature>
<evidence type="ECO:0000256" key="2">
    <source>
        <dbReference type="ARBA" id="ARBA00022553"/>
    </source>
</evidence>
<dbReference type="OMA" id="ILKYDEH"/>
<dbReference type="Pfam" id="PF02145">
    <property type="entry name" value="Rap_GAP"/>
    <property type="match status" value="1"/>
</dbReference>
<evidence type="ECO:0000259" key="10">
    <source>
        <dbReference type="PROSITE" id="PS50023"/>
    </source>
</evidence>
<accession>A0A9J7NAU5</accession>
<keyword evidence="6 8" id="KW-0175">Coiled coil</keyword>
<keyword evidence="2" id="KW-0597">Phosphoprotein</keyword>
<reference evidence="12" key="1">
    <citation type="journal article" date="2020" name="Nat. Ecol. Evol.">
        <title>Deeply conserved synteny resolves early events in vertebrate evolution.</title>
        <authorList>
            <person name="Simakov O."/>
            <person name="Marletaz F."/>
            <person name="Yue J.X."/>
            <person name="O'Connell B."/>
            <person name="Jenkins J."/>
            <person name="Brandt A."/>
            <person name="Calef R."/>
            <person name="Tung C.H."/>
            <person name="Huang T.K."/>
            <person name="Schmutz J."/>
            <person name="Satoh N."/>
            <person name="Yu J.K."/>
            <person name="Putnam N.H."/>
            <person name="Green R.E."/>
            <person name="Rokhsar D.S."/>
        </authorList>
    </citation>
    <scope>NUCLEOTIDE SEQUENCE [LARGE SCALE GENOMIC DNA]</scope>
    <source>
        <strain evidence="12">S238N-H82</strain>
    </source>
</reference>
<dbReference type="PANTHER" id="PTHR15711:SF32">
    <property type="entry name" value="RAP GTPASE ACTIVATING PROTEIN 1, ISOFORM H"/>
    <property type="match status" value="1"/>
</dbReference>
<dbReference type="GO" id="GO:0046872">
    <property type="term" value="F:metal ion binding"/>
    <property type="evidence" value="ECO:0007669"/>
    <property type="project" value="UniProtKB-KW"/>
</dbReference>
<dbReference type="InterPro" id="IPR050989">
    <property type="entry name" value="Rap1_Ran_GAP"/>
</dbReference>
<evidence type="ECO:0000256" key="1">
    <source>
        <dbReference type="ARBA" id="ARBA00022468"/>
    </source>
</evidence>